<dbReference type="EMBL" id="LT629804">
    <property type="protein sequence ID" value="SDU80256.1"/>
    <property type="molecule type" value="Genomic_DNA"/>
</dbReference>
<evidence type="ECO:0000256" key="13">
    <source>
        <dbReference type="PIRSR" id="PIRSR039102-1"/>
    </source>
</evidence>
<comment type="function">
    <text evidence="12">Cell wall formation.</text>
</comment>
<evidence type="ECO:0000313" key="17">
    <source>
        <dbReference type="EMBL" id="SDU80256.1"/>
    </source>
</evidence>
<dbReference type="OrthoDB" id="9813261at2"/>
<keyword evidence="6 15" id="KW-0067">ATP-binding</keyword>
<dbReference type="InterPro" id="IPR011127">
    <property type="entry name" value="Dala_Dala_lig_N"/>
</dbReference>
<sequence>MSNSKIRVAIIYGGASGEHSISIATAGAVMRALDPERYEVVPIAITRDGTWVPGATDPSKLTLDAGLLEVEKAPEAVTIPAGDGKQSLVAYNREHASNLELLGNVDVVFPLLHGPFGEDGTIQGLLELAGIPYVGCGVFASAAGMDKHYMKVVLEAAGLPVAPYVVATARQWRDEREAVLAKVAQLQFPVYVKPARAGSSLGITRVSTLEDVSEAVAQAQIHDPKVLIEQGVDGREIECAVLGGRNDSTPRASVVGEVLVDLPDDGFYDFEHKYLETANLRLSIPAQVPPEISDKIRDQAVKTFDAFGCEGMSRVDFFLTPEGKTYVIEINTIPGFTPFSMYPVLWEHTGLPYSQLLDELIGLALERPTGLR</sequence>
<keyword evidence="18" id="KW-1185">Reference proteome</keyword>
<feature type="domain" description="ATP-grasp" evidence="16">
    <location>
        <begin position="151"/>
        <end position="362"/>
    </location>
</feature>
<accession>A0A1H2LIN8</accession>
<dbReference type="PIRSF" id="PIRSF039102">
    <property type="entry name" value="Ddl/VanB"/>
    <property type="match status" value="1"/>
</dbReference>
<dbReference type="RefSeq" id="WP_091280909.1">
    <property type="nucleotide sequence ID" value="NZ_JABAPH010000008.1"/>
</dbReference>
<organism evidence="17 18">
    <name type="scientific">Arcanobacterium phocae</name>
    <dbReference type="NCBI Taxonomy" id="131112"/>
    <lineage>
        <taxon>Bacteria</taxon>
        <taxon>Bacillati</taxon>
        <taxon>Actinomycetota</taxon>
        <taxon>Actinomycetes</taxon>
        <taxon>Actinomycetales</taxon>
        <taxon>Actinomycetaceae</taxon>
        <taxon>Arcanobacterium</taxon>
    </lineage>
</organism>
<dbReference type="Gene3D" id="3.30.470.20">
    <property type="entry name" value="ATP-grasp fold, B domain"/>
    <property type="match status" value="1"/>
</dbReference>
<dbReference type="InterPro" id="IPR013815">
    <property type="entry name" value="ATP_grasp_subdomain_1"/>
</dbReference>
<dbReference type="Gene3D" id="3.30.1490.20">
    <property type="entry name" value="ATP-grasp fold, A domain"/>
    <property type="match status" value="1"/>
</dbReference>
<name>A0A1H2LIN8_9ACTO</name>
<comment type="catalytic activity">
    <reaction evidence="12">
        <text>2 D-alanine + ATP = D-alanyl-D-alanine + ADP + phosphate + H(+)</text>
        <dbReference type="Rhea" id="RHEA:11224"/>
        <dbReference type="ChEBI" id="CHEBI:15378"/>
        <dbReference type="ChEBI" id="CHEBI:30616"/>
        <dbReference type="ChEBI" id="CHEBI:43474"/>
        <dbReference type="ChEBI" id="CHEBI:57416"/>
        <dbReference type="ChEBI" id="CHEBI:57822"/>
        <dbReference type="ChEBI" id="CHEBI:456216"/>
        <dbReference type="EC" id="6.3.2.4"/>
    </reaction>
</comment>
<dbReference type="UniPathway" id="UPA00219"/>
<evidence type="ECO:0000256" key="1">
    <source>
        <dbReference type="ARBA" id="ARBA00001936"/>
    </source>
</evidence>
<dbReference type="InterPro" id="IPR016185">
    <property type="entry name" value="PreATP-grasp_dom_sf"/>
</dbReference>
<keyword evidence="11 12" id="KW-0961">Cell wall biogenesis/degradation</keyword>
<dbReference type="InterPro" id="IPR005905">
    <property type="entry name" value="D_ala_D_ala"/>
</dbReference>
<dbReference type="InterPro" id="IPR011095">
    <property type="entry name" value="Dala_Dala_lig_C"/>
</dbReference>
<evidence type="ECO:0000256" key="4">
    <source>
        <dbReference type="ARBA" id="ARBA00022723"/>
    </source>
</evidence>
<dbReference type="GO" id="GO:0008360">
    <property type="term" value="P:regulation of cell shape"/>
    <property type="evidence" value="ECO:0007669"/>
    <property type="project" value="UniProtKB-KW"/>
</dbReference>
<evidence type="ECO:0000256" key="11">
    <source>
        <dbReference type="ARBA" id="ARBA00023316"/>
    </source>
</evidence>
<evidence type="ECO:0000256" key="7">
    <source>
        <dbReference type="ARBA" id="ARBA00022842"/>
    </source>
</evidence>
<keyword evidence="9 12" id="KW-0573">Peptidoglycan synthesis</keyword>
<feature type="binding site" evidence="14">
    <location>
        <position position="329"/>
    </location>
    <ligand>
        <name>Mg(2+)</name>
        <dbReference type="ChEBI" id="CHEBI:18420"/>
        <label>2</label>
    </ligand>
</feature>
<dbReference type="Gene3D" id="3.40.50.20">
    <property type="match status" value="1"/>
</dbReference>
<keyword evidence="4 14" id="KW-0479">Metal-binding</keyword>
<dbReference type="GeneID" id="65344881"/>
<dbReference type="Pfam" id="PF01820">
    <property type="entry name" value="Dala_Dala_lig_N"/>
    <property type="match status" value="1"/>
</dbReference>
<evidence type="ECO:0000256" key="2">
    <source>
        <dbReference type="ARBA" id="ARBA00010871"/>
    </source>
</evidence>
<evidence type="ECO:0000256" key="14">
    <source>
        <dbReference type="PIRSR" id="PIRSR039102-3"/>
    </source>
</evidence>
<feature type="binding site" evidence="14">
    <location>
        <position position="316"/>
    </location>
    <ligand>
        <name>Mg(2+)</name>
        <dbReference type="ChEBI" id="CHEBI:18420"/>
        <label>1</label>
    </ligand>
</feature>
<comment type="cofactor">
    <cofactor evidence="14">
        <name>Mg(2+)</name>
        <dbReference type="ChEBI" id="CHEBI:18420"/>
    </cofactor>
    <cofactor evidence="14">
        <name>Mn(2+)</name>
        <dbReference type="ChEBI" id="CHEBI:29035"/>
    </cofactor>
    <text evidence="14">Binds 2 magnesium or manganese ions per subunit.</text>
</comment>
<dbReference type="Proteomes" id="UP000214355">
    <property type="component" value="Chromosome I"/>
</dbReference>
<evidence type="ECO:0000256" key="6">
    <source>
        <dbReference type="ARBA" id="ARBA00022840"/>
    </source>
</evidence>
<dbReference type="GO" id="GO:0008716">
    <property type="term" value="F:D-alanine-D-alanine ligase activity"/>
    <property type="evidence" value="ECO:0007669"/>
    <property type="project" value="UniProtKB-UniRule"/>
</dbReference>
<keyword evidence="5 15" id="KW-0547">Nucleotide-binding</keyword>
<dbReference type="GO" id="GO:0005829">
    <property type="term" value="C:cytosol"/>
    <property type="evidence" value="ECO:0007669"/>
    <property type="project" value="TreeGrafter"/>
</dbReference>
<feature type="active site" evidence="13">
    <location>
        <position position="199"/>
    </location>
</feature>
<evidence type="ECO:0000256" key="3">
    <source>
        <dbReference type="ARBA" id="ARBA00022598"/>
    </source>
</evidence>
<dbReference type="GO" id="GO:0071555">
    <property type="term" value="P:cell wall organization"/>
    <property type="evidence" value="ECO:0007669"/>
    <property type="project" value="UniProtKB-KW"/>
</dbReference>
<dbReference type="NCBIfam" id="NF002528">
    <property type="entry name" value="PRK01966.1-4"/>
    <property type="match status" value="1"/>
</dbReference>
<gene>
    <name evidence="12" type="primary">ddl</name>
    <name evidence="17" type="ORF">SAMN04489737_1147</name>
</gene>
<dbReference type="PANTHER" id="PTHR23132:SF25">
    <property type="entry name" value="D-ALANINE--D-ALANINE LIGASE A"/>
    <property type="match status" value="1"/>
</dbReference>
<keyword evidence="8 12" id="KW-0133">Cell shape</keyword>
<keyword evidence="12" id="KW-0963">Cytoplasm</keyword>
<evidence type="ECO:0000256" key="8">
    <source>
        <dbReference type="ARBA" id="ARBA00022960"/>
    </source>
</evidence>
<evidence type="ECO:0000256" key="15">
    <source>
        <dbReference type="PROSITE-ProRule" id="PRU00409"/>
    </source>
</evidence>
<dbReference type="GO" id="GO:0009252">
    <property type="term" value="P:peptidoglycan biosynthetic process"/>
    <property type="evidence" value="ECO:0007669"/>
    <property type="project" value="UniProtKB-UniRule"/>
</dbReference>
<keyword evidence="10 14" id="KW-0464">Manganese</keyword>
<dbReference type="EC" id="6.3.2.4" evidence="12"/>
<dbReference type="SUPFAM" id="SSF52440">
    <property type="entry name" value="PreATP-grasp domain"/>
    <property type="match status" value="1"/>
</dbReference>
<dbReference type="GO" id="GO:0005524">
    <property type="term" value="F:ATP binding"/>
    <property type="evidence" value="ECO:0007669"/>
    <property type="project" value="UniProtKB-UniRule"/>
</dbReference>
<reference evidence="18" key="1">
    <citation type="submission" date="2016-10" db="EMBL/GenBank/DDBJ databases">
        <authorList>
            <person name="Varghese N."/>
            <person name="Submissions S."/>
        </authorList>
    </citation>
    <scope>NUCLEOTIDE SEQUENCE [LARGE SCALE GENOMIC DNA]</scope>
    <source>
        <strain evidence="18">DSM 10002</strain>
    </source>
</reference>
<dbReference type="NCBIfam" id="NF002378">
    <property type="entry name" value="PRK01372.1"/>
    <property type="match status" value="1"/>
</dbReference>
<comment type="subcellular location">
    <subcellularLocation>
        <location evidence="12">Cytoplasm</location>
    </subcellularLocation>
</comment>
<evidence type="ECO:0000259" key="16">
    <source>
        <dbReference type="PROSITE" id="PS50975"/>
    </source>
</evidence>
<evidence type="ECO:0000256" key="12">
    <source>
        <dbReference type="HAMAP-Rule" id="MF_00047"/>
    </source>
</evidence>
<proteinExistence type="inferred from homology"/>
<dbReference type="PROSITE" id="PS00844">
    <property type="entry name" value="DALA_DALA_LIGASE_2"/>
    <property type="match status" value="1"/>
</dbReference>
<dbReference type="NCBIfam" id="TIGR01205">
    <property type="entry name" value="D_ala_D_alaTIGR"/>
    <property type="match status" value="1"/>
</dbReference>
<feature type="active site" evidence="13">
    <location>
        <position position="340"/>
    </location>
</feature>
<evidence type="ECO:0000313" key="18">
    <source>
        <dbReference type="Proteomes" id="UP000214355"/>
    </source>
</evidence>
<dbReference type="PROSITE" id="PS00843">
    <property type="entry name" value="DALA_DALA_LIGASE_1"/>
    <property type="match status" value="1"/>
</dbReference>
<comment type="cofactor">
    <cofactor evidence="1">
        <name>Mn(2+)</name>
        <dbReference type="ChEBI" id="CHEBI:29035"/>
    </cofactor>
</comment>
<dbReference type="Pfam" id="PF07478">
    <property type="entry name" value="Dala_Dala_lig_C"/>
    <property type="match status" value="1"/>
</dbReference>
<dbReference type="GO" id="GO:0046872">
    <property type="term" value="F:metal ion binding"/>
    <property type="evidence" value="ECO:0007669"/>
    <property type="project" value="UniProtKB-KW"/>
</dbReference>
<comment type="pathway">
    <text evidence="12">Cell wall biogenesis; peptidoglycan biosynthesis.</text>
</comment>
<dbReference type="SUPFAM" id="SSF56059">
    <property type="entry name" value="Glutathione synthetase ATP-binding domain-like"/>
    <property type="match status" value="1"/>
</dbReference>
<protein>
    <recommendedName>
        <fullName evidence="12">D-alanine--D-alanine ligase</fullName>
        <ecNumber evidence="12">6.3.2.4</ecNumber>
    </recommendedName>
    <alternativeName>
        <fullName evidence="12">D-Ala-D-Ala ligase</fullName>
    </alternativeName>
    <alternativeName>
        <fullName evidence="12">D-alanylalanine synthetase</fullName>
    </alternativeName>
</protein>
<dbReference type="AlphaFoldDB" id="A0A1H2LIN8"/>
<keyword evidence="3 12" id="KW-0436">Ligase</keyword>
<dbReference type="FunFam" id="3.30.470.20:FF:000008">
    <property type="entry name" value="D-alanine--D-alanine ligase"/>
    <property type="match status" value="1"/>
</dbReference>
<dbReference type="InterPro" id="IPR000291">
    <property type="entry name" value="D-Ala_lig_Van_CS"/>
</dbReference>
<feature type="active site" evidence="13">
    <location>
        <position position="18"/>
    </location>
</feature>
<dbReference type="PANTHER" id="PTHR23132">
    <property type="entry name" value="D-ALANINE--D-ALANINE LIGASE"/>
    <property type="match status" value="1"/>
</dbReference>
<evidence type="ECO:0000256" key="9">
    <source>
        <dbReference type="ARBA" id="ARBA00022984"/>
    </source>
</evidence>
<evidence type="ECO:0000256" key="5">
    <source>
        <dbReference type="ARBA" id="ARBA00022741"/>
    </source>
</evidence>
<feature type="binding site" evidence="14">
    <location>
        <position position="329"/>
    </location>
    <ligand>
        <name>Mg(2+)</name>
        <dbReference type="ChEBI" id="CHEBI:18420"/>
        <label>1</label>
    </ligand>
</feature>
<feature type="binding site" evidence="14">
    <location>
        <position position="331"/>
    </location>
    <ligand>
        <name>Mg(2+)</name>
        <dbReference type="ChEBI" id="CHEBI:18420"/>
        <label>2</label>
    </ligand>
</feature>
<keyword evidence="7 14" id="KW-0460">Magnesium</keyword>
<dbReference type="InterPro" id="IPR011761">
    <property type="entry name" value="ATP-grasp"/>
</dbReference>
<comment type="similarity">
    <text evidence="2 12">Belongs to the D-alanine--D-alanine ligase family.</text>
</comment>
<dbReference type="STRING" id="131112.SAMN04489737_1147"/>
<dbReference type="PROSITE" id="PS50975">
    <property type="entry name" value="ATP_GRASP"/>
    <property type="match status" value="1"/>
</dbReference>
<evidence type="ECO:0000256" key="10">
    <source>
        <dbReference type="ARBA" id="ARBA00023211"/>
    </source>
</evidence>
<dbReference type="HAMAP" id="MF_00047">
    <property type="entry name" value="Dala_Dala_lig"/>
    <property type="match status" value="1"/>
</dbReference>